<dbReference type="GO" id="GO:0009117">
    <property type="term" value="P:nucleotide metabolic process"/>
    <property type="evidence" value="ECO:0007669"/>
    <property type="project" value="UniProtKB-KW"/>
</dbReference>
<protein>
    <submittedName>
        <fullName evidence="9">(African queen) hypothetical protein</fullName>
    </submittedName>
</protein>
<dbReference type="InterPro" id="IPR032466">
    <property type="entry name" value="Metal_Hydrolase"/>
</dbReference>
<evidence type="ECO:0000256" key="4">
    <source>
        <dbReference type="ARBA" id="ARBA00022801"/>
    </source>
</evidence>
<evidence type="ECO:0000256" key="2">
    <source>
        <dbReference type="ARBA" id="ARBA00006676"/>
    </source>
</evidence>
<comment type="catalytic activity">
    <reaction evidence="7">
        <text>N(6)-methyl-AMP + H2O + H(+) = IMP + methylamine</text>
        <dbReference type="Rhea" id="RHEA:16001"/>
        <dbReference type="ChEBI" id="CHEBI:15377"/>
        <dbReference type="ChEBI" id="CHEBI:15378"/>
        <dbReference type="ChEBI" id="CHEBI:58053"/>
        <dbReference type="ChEBI" id="CHEBI:59338"/>
        <dbReference type="ChEBI" id="CHEBI:144842"/>
    </reaction>
    <physiologicalReaction direction="left-to-right" evidence="7">
        <dbReference type="Rhea" id="RHEA:16002"/>
    </physiologicalReaction>
</comment>
<dbReference type="Gene3D" id="3.20.20.140">
    <property type="entry name" value="Metal-dependent hydrolases"/>
    <property type="match status" value="1"/>
</dbReference>
<comment type="similarity">
    <text evidence="2">Belongs to the metallo-dependent hydrolases superfamily. Adenosine and AMP deaminases family.</text>
</comment>
<evidence type="ECO:0000256" key="3">
    <source>
        <dbReference type="ARBA" id="ARBA00022723"/>
    </source>
</evidence>
<keyword evidence="6" id="KW-0546">Nucleotide metabolism</keyword>
<organism evidence="9 10">
    <name type="scientific">Danaus chrysippus</name>
    <name type="common">African queen</name>
    <dbReference type="NCBI Taxonomy" id="151541"/>
    <lineage>
        <taxon>Eukaryota</taxon>
        <taxon>Metazoa</taxon>
        <taxon>Ecdysozoa</taxon>
        <taxon>Arthropoda</taxon>
        <taxon>Hexapoda</taxon>
        <taxon>Insecta</taxon>
        <taxon>Pterygota</taxon>
        <taxon>Neoptera</taxon>
        <taxon>Endopterygota</taxon>
        <taxon>Lepidoptera</taxon>
        <taxon>Glossata</taxon>
        <taxon>Ditrysia</taxon>
        <taxon>Papilionoidea</taxon>
        <taxon>Nymphalidae</taxon>
        <taxon>Danainae</taxon>
        <taxon>Danaini</taxon>
        <taxon>Danaina</taxon>
        <taxon>Danaus</taxon>
        <taxon>Anosia</taxon>
    </lineage>
</organism>
<dbReference type="GO" id="GO:0004000">
    <property type="term" value="F:adenosine deaminase activity"/>
    <property type="evidence" value="ECO:0007669"/>
    <property type="project" value="TreeGrafter"/>
</dbReference>
<sequence>MDLNTFCRELPKIELHAHLNGSLSRSTMLQLQRYLADFGVSDKSNAFLDEFQIGSGDRRNLSDCFQVFNIAHSLTSTQDTLAMATALTLKEFEDDGCCYIELRSTPRDTPHMTSRQYIETLIETLNTANTNLSIISCLIISINRGRLPSEGDGIADLAIEYHKKYPNLVVGIELSGNPTVGKFQDFVPALQRAREAGLKVTLHCGEISNPEEVSDMLMFKADRIGHGICIHPNYGGNESTWNLLCNYQIPVEVCLTSNINTKSILQYSSHHFKELYGANIPIILCTDDKGVFATSLSQEYSICAETFGLDASKLARLSLKACDYIFMTDKRKILREKILNFINKNEL</sequence>
<evidence type="ECO:0000256" key="5">
    <source>
        <dbReference type="ARBA" id="ARBA00022833"/>
    </source>
</evidence>
<proteinExistence type="inferred from homology"/>
<gene>
    <name evidence="9" type="ORF">DCHRY22_LOCUS4230</name>
</gene>
<evidence type="ECO:0000256" key="1">
    <source>
        <dbReference type="ARBA" id="ARBA00001947"/>
    </source>
</evidence>
<accession>A0A8J2QHG4</accession>
<dbReference type="PANTHER" id="PTHR11409">
    <property type="entry name" value="ADENOSINE DEAMINASE"/>
    <property type="match status" value="1"/>
</dbReference>
<dbReference type="AlphaFoldDB" id="A0A8J2QHG4"/>
<dbReference type="OrthoDB" id="272271at2759"/>
<keyword evidence="3" id="KW-0479">Metal-binding</keyword>
<dbReference type="InterPro" id="IPR001365">
    <property type="entry name" value="A_deaminase_dom"/>
</dbReference>
<keyword evidence="10" id="KW-1185">Reference proteome</keyword>
<evidence type="ECO:0000313" key="10">
    <source>
        <dbReference type="Proteomes" id="UP000789524"/>
    </source>
</evidence>
<feature type="domain" description="Adenosine deaminase" evidence="8">
    <location>
        <begin position="11"/>
        <end position="338"/>
    </location>
</feature>
<dbReference type="InterPro" id="IPR006330">
    <property type="entry name" value="Ado/ade_deaminase"/>
</dbReference>
<name>A0A8J2QHG4_9NEOP</name>
<dbReference type="PANTHER" id="PTHR11409:SF42">
    <property type="entry name" value="ADENOSINE DEAMINASE-LIKE PROTEIN"/>
    <property type="match status" value="1"/>
</dbReference>
<dbReference type="EMBL" id="CAKASE010000049">
    <property type="protein sequence ID" value="CAG9562972.1"/>
    <property type="molecule type" value="Genomic_DNA"/>
</dbReference>
<comment type="cofactor">
    <cofactor evidence="1">
        <name>Zn(2+)</name>
        <dbReference type="ChEBI" id="CHEBI:29105"/>
    </cofactor>
</comment>
<evidence type="ECO:0000313" key="9">
    <source>
        <dbReference type="EMBL" id="CAG9562972.1"/>
    </source>
</evidence>
<keyword evidence="4" id="KW-0378">Hydrolase</keyword>
<dbReference type="GO" id="GO:0006154">
    <property type="term" value="P:adenosine catabolic process"/>
    <property type="evidence" value="ECO:0007669"/>
    <property type="project" value="TreeGrafter"/>
</dbReference>
<comment type="caution">
    <text evidence="9">The sequence shown here is derived from an EMBL/GenBank/DDBJ whole genome shotgun (WGS) entry which is preliminary data.</text>
</comment>
<dbReference type="Proteomes" id="UP000789524">
    <property type="component" value="Unassembled WGS sequence"/>
</dbReference>
<keyword evidence="5" id="KW-0862">Zinc</keyword>
<dbReference type="GO" id="GO:0046103">
    <property type="term" value="P:inosine biosynthetic process"/>
    <property type="evidence" value="ECO:0007669"/>
    <property type="project" value="TreeGrafter"/>
</dbReference>
<dbReference type="Pfam" id="PF00962">
    <property type="entry name" value="A_deaminase"/>
    <property type="match status" value="1"/>
</dbReference>
<evidence type="ECO:0000256" key="6">
    <source>
        <dbReference type="ARBA" id="ARBA00023080"/>
    </source>
</evidence>
<reference evidence="9" key="1">
    <citation type="submission" date="2021-09" db="EMBL/GenBank/DDBJ databases">
        <authorList>
            <person name="Martin H S."/>
        </authorList>
    </citation>
    <scope>NUCLEOTIDE SEQUENCE</scope>
</reference>
<dbReference type="CDD" id="cd00443">
    <property type="entry name" value="ADA_AMPD"/>
    <property type="match status" value="1"/>
</dbReference>
<evidence type="ECO:0000259" key="8">
    <source>
        <dbReference type="Pfam" id="PF00962"/>
    </source>
</evidence>
<evidence type="ECO:0000256" key="7">
    <source>
        <dbReference type="ARBA" id="ARBA00048787"/>
    </source>
</evidence>
<dbReference type="GO" id="GO:0046872">
    <property type="term" value="F:metal ion binding"/>
    <property type="evidence" value="ECO:0007669"/>
    <property type="project" value="UniProtKB-KW"/>
</dbReference>
<dbReference type="SUPFAM" id="SSF51556">
    <property type="entry name" value="Metallo-dependent hydrolases"/>
    <property type="match status" value="1"/>
</dbReference>